<dbReference type="GO" id="GO:0006352">
    <property type="term" value="P:DNA-templated transcription initiation"/>
    <property type="evidence" value="ECO:0007669"/>
    <property type="project" value="InterPro"/>
</dbReference>
<dbReference type="GO" id="GO:0003677">
    <property type="term" value="F:DNA binding"/>
    <property type="evidence" value="ECO:0007669"/>
    <property type="project" value="InterPro"/>
</dbReference>
<keyword evidence="2" id="KW-0805">Transcription regulation</keyword>
<reference evidence="8" key="2">
    <citation type="submission" date="2023-08" db="EMBL/GenBank/DDBJ databases">
        <title>Mucin Metabolism Genes Underlie the Key Renovations of Bacteroides xylanisolvens Genomes in Captive Great Apes.</title>
        <authorList>
            <person name="Nishida A.H."/>
        </authorList>
    </citation>
    <scope>NUCLEOTIDE SEQUENCE</scope>
    <source>
        <strain evidence="8">P13.H9</strain>
    </source>
</reference>
<feature type="domain" description="RNA polymerase sigma-70 region 2" evidence="5">
    <location>
        <begin position="17"/>
        <end position="76"/>
    </location>
</feature>
<organism evidence="7 9">
    <name type="scientific">Bacteroides xylanisolvens</name>
    <dbReference type="NCBI Taxonomy" id="371601"/>
    <lineage>
        <taxon>Bacteria</taxon>
        <taxon>Pseudomonadati</taxon>
        <taxon>Bacteroidota</taxon>
        <taxon>Bacteroidia</taxon>
        <taxon>Bacteroidales</taxon>
        <taxon>Bacteroidaceae</taxon>
        <taxon>Bacteroides</taxon>
    </lineage>
</organism>
<sequence length="176" mass="21565">MMNKQEKFEQIFYEIFPKVKAFAWKILQSEEDAEDIAQDVFAKLWNTPETWEDKETWHNYIYTMTRNHIFNFLKHKAVEQKYQQQSEPEDYNYYSTDDIHDQLYAKELQLLIKLTIDRMPEQRRKVFLMSRQEDMSHTEIAERLGISIRTVERHIYLALGELKEVLYLFFFIFTIE</sequence>
<evidence type="ECO:0000259" key="5">
    <source>
        <dbReference type="Pfam" id="PF04542"/>
    </source>
</evidence>
<reference evidence="7 9" key="1">
    <citation type="journal article" date="2019" name="Nat. Med.">
        <title>A library of human gut bacterial isolates paired with longitudinal multiomics data enables mechanistic microbiome research.</title>
        <authorList>
            <person name="Poyet M."/>
            <person name="Groussin M."/>
            <person name="Gibbons S.M."/>
            <person name="Avila-Pacheco J."/>
            <person name="Jiang X."/>
            <person name="Kearney S.M."/>
            <person name="Perrotta A.R."/>
            <person name="Berdy B."/>
            <person name="Zhao S."/>
            <person name="Lieberman T.D."/>
            <person name="Swanson P.K."/>
            <person name="Smith M."/>
            <person name="Roesemann S."/>
            <person name="Alexander J.E."/>
            <person name="Rich S.A."/>
            <person name="Livny J."/>
            <person name="Vlamakis H."/>
            <person name="Clish C."/>
            <person name="Bullock K."/>
            <person name="Deik A."/>
            <person name="Scott J."/>
            <person name="Pierce K.A."/>
            <person name="Xavier R.J."/>
            <person name="Alm E.J."/>
        </authorList>
    </citation>
    <scope>NUCLEOTIDE SEQUENCE [LARGE SCALE GENOMIC DNA]</scope>
    <source>
        <strain evidence="7 9">BIOML-A58</strain>
    </source>
</reference>
<protein>
    <submittedName>
        <fullName evidence="7">RNA polymerase sigma-70 factor</fullName>
    </submittedName>
</protein>
<dbReference type="Gene3D" id="1.10.10.10">
    <property type="entry name" value="Winged helix-like DNA-binding domain superfamily/Winged helix DNA-binding domain"/>
    <property type="match status" value="1"/>
</dbReference>
<dbReference type="Proteomes" id="UP000434604">
    <property type="component" value="Unassembled WGS sequence"/>
</dbReference>
<dbReference type="InterPro" id="IPR036388">
    <property type="entry name" value="WH-like_DNA-bd_sf"/>
</dbReference>
<dbReference type="InterPro" id="IPR014327">
    <property type="entry name" value="RNA_pol_sigma70_bacteroid"/>
</dbReference>
<dbReference type="SUPFAM" id="SSF88946">
    <property type="entry name" value="Sigma2 domain of RNA polymerase sigma factors"/>
    <property type="match status" value="1"/>
</dbReference>
<keyword evidence="3" id="KW-0731">Sigma factor</keyword>
<evidence type="ECO:0000256" key="2">
    <source>
        <dbReference type="ARBA" id="ARBA00023015"/>
    </source>
</evidence>
<comment type="caution">
    <text evidence="7">The sequence shown here is derived from an EMBL/GenBank/DDBJ whole genome shotgun (WGS) entry which is preliminary data.</text>
</comment>
<dbReference type="InterPro" id="IPR014284">
    <property type="entry name" value="RNA_pol_sigma-70_dom"/>
</dbReference>
<proteinExistence type="inferred from homology"/>
<comment type="similarity">
    <text evidence="1">Belongs to the sigma-70 factor family. ECF subfamily.</text>
</comment>
<name>A0A1Y4VW08_9BACE</name>
<dbReference type="InterPro" id="IPR039425">
    <property type="entry name" value="RNA_pol_sigma-70-like"/>
</dbReference>
<dbReference type="Pfam" id="PF04542">
    <property type="entry name" value="Sigma70_r2"/>
    <property type="match status" value="1"/>
</dbReference>
<dbReference type="CDD" id="cd06171">
    <property type="entry name" value="Sigma70_r4"/>
    <property type="match status" value="1"/>
</dbReference>
<dbReference type="InterPro" id="IPR007627">
    <property type="entry name" value="RNA_pol_sigma70_r2"/>
</dbReference>
<dbReference type="PANTHER" id="PTHR43133">
    <property type="entry name" value="RNA POLYMERASE ECF-TYPE SIGMA FACTO"/>
    <property type="match status" value="1"/>
</dbReference>
<dbReference type="RefSeq" id="WP_087320694.1">
    <property type="nucleotide sequence ID" value="NZ_JABFIB010000002.1"/>
</dbReference>
<dbReference type="Pfam" id="PF08281">
    <property type="entry name" value="Sigma70_r4_2"/>
    <property type="match status" value="1"/>
</dbReference>
<accession>A0A1Y4VW08</accession>
<dbReference type="NCBIfam" id="TIGR02985">
    <property type="entry name" value="Sig70_bacteroi1"/>
    <property type="match status" value="1"/>
</dbReference>
<evidence type="ECO:0000256" key="4">
    <source>
        <dbReference type="ARBA" id="ARBA00023163"/>
    </source>
</evidence>
<dbReference type="SUPFAM" id="SSF88659">
    <property type="entry name" value="Sigma3 and sigma4 domains of RNA polymerase sigma factors"/>
    <property type="match status" value="1"/>
</dbReference>
<evidence type="ECO:0000259" key="6">
    <source>
        <dbReference type="Pfam" id="PF08281"/>
    </source>
</evidence>
<gene>
    <name evidence="7" type="ORF">GA398_08680</name>
    <name evidence="8" type="ORF">LD004_09540</name>
</gene>
<evidence type="ECO:0000256" key="1">
    <source>
        <dbReference type="ARBA" id="ARBA00010641"/>
    </source>
</evidence>
<dbReference type="InterPro" id="IPR013249">
    <property type="entry name" value="RNA_pol_sigma70_r4_t2"/>
</dbReference>
<dbReference type="InterPro" id="IPR013324">
    <property type="entry name" value="RNA_pol_sigma_r3/r4-like"/>
</dbReference>
<dbReference type="EMBL" id="WDED01000011">
    <property type="protein sequence ID" value="KAB6148020.1"/>
    <property type="molecule type" value="Genomic_DNA"/>
</dbReference>
<evidence type="ECO:0000256" key="3">
    <source>
        <dbReference type="ARBA" id="ARBA00023082"/>
    </source>
</evidence>
<keyword evidence="4" id="KW-0804">Transcription</keyword>
<dbReference type="AlphaFoldDB" id="A0A1Y4VW08"/>
<evidence type="ECO:0000313" key="8">
    <source>
        <dbReference type="EMBL" id="MCA4703860.1"/>
    </source>
</evidence>
<dbReference type="GO" id="GO:0016987">
    <property type="term" value="F:sigma factor activity"/>
    <property type="evidence" value="ECO:0007669"/>
    <property type="project" value="UniProtKB-KW"/>
</dbReference>
<dbReference type="NCBIfam" id="TIGR02937">
    <property type="entry name" value="sigma70-ECF"/>
    <property type="match status" value="1"/>
</dbReference>
<feature type="domain" description="RNA polymerase sigma factor 70 region 4 type 2" evidence="6">
    <location>
        <begin position="112"/>
        <end position="160"/>
    </location>
</feature>
<dbReference type="PANTHER" id="PTHR43133:SF46">
    <property type="entry name" value="RNA POLYMERASE SIGMA-70 FACTOR ECF SUBFAMILY"/>
    <property type="match status" value="1"/>
</dbReference>
<evidence type="ECO:0000313" key="9">
    <source>
        <dbReference type="Proteomes" id="UP000434604"/>
    </source>
</evidence>
<evidence type="ECO:0000313" key="7">
    <source>
        <dbReference type="EMBL" id="KAB6148020.1"/>
    </source>
</evidence>
<dbReference type="EMBL" id="JAIWYE010000018">
    <property type="protein sequence ID" value="MCA4703860.1"/>
    <property type="molecule type" value="Genomic_DNA"/>
</dbReference>
<dbReference type="Gene3D" id="1.10.1740.10">
    <property type="match status" value="1"/>
</dbReference>
<dbReference type="InterPro" id="IPR013325">
    <property type="entry name" value="RNA_pol_sigma_r2"/>
</dbReference>
<dbReference type="Proteomes" id="UP001198461">
    <property type="component" value="Unassembled WGS sequence"/>
</dbReference>